<dbReference type="InterPro" id="IPR002052">
    <property type="entry name" value="DNA_methylase_N6_adenine_CS"/>
</dbReference>
<evidence type="ECO:0000259" key="4">
    <source>
        <dbReference type="Pfam" id="PF01555"/>
    </source>
</evidence>
<dbReference type="InterPro" id="IPR029063">
    <property type="entry name" value="SAM-dependent_MTases_sf"/>
</dbReference>
<dbReference type="PANTHER" id="PTHR13370">
    <property type="entry name" value="RNA METHYLASE-RELATED"/>
    <property type="match status" value="1"/>
</dbReference>
<dbReference type="GO" id="GO:0032259">
    <property type="term" value="P:methylation"/>
    <property type="evidence" value="ECO:0007669"/>
    <property type="project" value="UniProtKB-KW"/>
</dbReference>
<evidence type="ECO:0000256" key="3">
    <source>
        <dbReference type="ARBA" id="ARBA00022679"/>
    </source>
</evidence>
<dbReference type="GO" id="GO:0009007">
    <property type="term" value="F:site-specific DNA-methyltransferase (adenine-specific) activity"/>
    <property type="evidence" value="ECO:0007669"/>
    <property type="project" value="UniProtKB-EC"/>
</dbReference>
<comment type="similarity">
    <text evidence="1">Belongs to the N(4)/N(6)-methyltransferase family.</text>
</comment>
<gene>
    <name evidence="5" type="ORF">MNBD_CHLOROFLEXI01-4723</name>
</gene>
<dbReference type="CDD" id="cd02440">
    <property type="entry name" value="AdoMet_MTases"/>
    <property type="match status" value="1"/>
</dbReference>
<organism evidence="5">
    <name type="scientific">hydrothermal vent metagenome</name>
    <dbReference type="NCBI Taxonomy" id="652676"/>
    <lineage>
        <taxon>unclassified sequences</taxon>
        <taxon>metagenomes</taxon>
        <taxon>ecological metagenomes</taxon>
    </lineage>
</organism>
<evidence type="ECO:0000313" key="5">
    <source>
        <dbReference type="EMBL" id="VAW34355.1"/>
    </source>
</evidence>
<sequence>MQLEIREGDALKLFQELPDNSVDLLIADPPYNLGKNYGNNHDFKNFDEYLDFSKIWLSESYRVLKPQGTIYVFMGVRFISYLYNIMDRELQMFFNSWICWHYTQGMGRKIGFSPRHDDILMFNKSKNYTFNLDSVRVPQKYYRIRNNMRGANPGDVWQFSHVHYCNENRQDHPTQKPEGLIERMILASSNEDDTVLDPFSGSGTTLRVCQQLNRNCIGFELNPEYITMTKDRLLKPFENFDSIDPRMARVPLDLRKDDIRTKYLKNHIEWFLENHEGSFKIFKQSVKEMYGDTTLTMKNHAAKAQSEK</sequence>
<dbReference type="PRINTS" id="PR00508">
    <property type="entry name" value="S21N4MTFRASE"/>
</dbReference>
<dbReference type="GO" id="GO:0005737">
    <property type="term" value="C:cytoplasm"/>
    <property type="evidence" value="ECO:0007669"/>
    <property type="project" value="TreeGrafter"/>
</dbReference>
<dbReference type="GO" id="GO:0008170">
    <property type="term" value="F:N-methyltransferase activity"/>
    <property type="evidence" value="ECO:0007669"/>
    <property type="project" value="InterPro"/>
</dbReference>
<dbReference type="EC" id="2.1.1.72" evidence="5"/>
<feature type="domain" description="DNA methylase N-4/N-6" evidence="4">
    <location>
        <begin position="22"/>
        <end position="230"/>
    </location>
</feature>
<dbReference type="Pfam" id="PF01555">
    <property type="entry name" value="N6_N4_Mtase"/>
    <property type="match status" value="1"/>
</dbReference>
<dbReference type="PROSITE" id="PS00092">
    <property type="entry name" value="N6_MTASE"/>
    <property type="match status" value="1"/>
</dbReference>
<protein>
    <submittedName>
        <fullName evidence="5">Adenine-specific methyltransferase</fullName>
        <ecNumber evidence="5">2.1.1.72</ecNumber>
    </submittedName>
</protein>
<dbReference type="SUPFAM" id="SSF53335">
    <property type="entry name" value="S-adenosyl-L-methionine-dependent methyltransferases"/>
    <property type="match status" value="1"/>
</dbReference>
<dbReference type="GO" id="GO:0003677">
    <property type="term" value="F:DNA binding"/>
    <property type="evidence" value="ECO:0007669"/>
    <property type="project" value="InterPro"/>
</dbReference>
<evidence type="ECO:0000256" key="1">
    <source>
        <dbReference type="ARBA" id="ARBA00006594"/>
    </source>
</evidence>
<keyword evidence="3 5" id="KW-0808">Transferase</keyword>
<reference evidence="5" key="1">
    <citation type="submission" date="2018-06" db="EMBL/GenBank/DDBJ databases">
        <authorList>
            <person name="Zhirakovskaya E."/>
        </authorList>
    </citation>
    <scope>NUCLEOTIDE SEQUENCE</scope>
</reference>
<evidence type="ECO:0000256" key="2">
    <source>
        <dbReference type="ARBA" id="ARBA00022603"/>
    </source>
</evidence>
<dbReference type="Gene3D" id="3.40.50.150">
    <property type="entry name" value="Vaccinia Virus protein VP39"/>
    <property type="match status" value="1"/>
</dbReference>
<accession>A0A3B0UTC9</accession>
<proteinExistence type="inferred from homology"/>
<dbReference type="EMBL" id="UOEU01000532">
    <property type="protein sequence ID" value="VAW34355.1"/>
    <property type="molecule type" value="Genomic_DNA"/>
</dbReference>
<dbReference type="AlphaFoldDB" id="A0A3B0UTC9"/>
<dbReference type="PANTHER" id="PTHR13370:SF3">
    <property type="entry name" value="TRNA (GUANINE(10)-N2)-METHYLTRANSFERASE HOMOLOG"/>
    <property type="match status" value="1"/>
</dbReference>
<dbReference type="InterPro" id="IPR002941">
    <property type="entry name" value="DNA_methylase_N4/N6"/>
</dbReference>
<keyword evidence="2 5" id="KW-0489">Methyltransferase</keyword>
<name>A0A3B0UTC9_9ZZZZ</name>
<dbReference type="InterPro" id="IPR001091">
    <property type="entry name" value="RM_Methyltransferase"/>
</dbReference>